<keyword evidence="7 8" id="KW-0807">Transducer</keyword>
<feature type="transmembrane region" description="Helical" evidence="8">
    <location>
        <begin position="320"/>
        <end position="336"/>
    </location>
</feature>
<feature type="transmembrane region" description="Helical" evidence="8">
    <location>
        <begin position="174"/>
        <end position="201"/>
    </location>
</feature>
<dbReference type="GO" id="GO:0030424">
    <property type="term" value="C:axon"/>
    <property type="evidence" value="ECO:0007669"/>
    <property type="project" value="TreeGrafter"/>
</dbReference>
<name>A0A067RFY3_ZOONE</name>
<dbReference type="GO" id="GO:0030425">
    <property type="term" value="C:dendrite"/>
    <property type="evidence" value="ECO:0007669"/>
    <property type="project" value="TreeGrafter"/>
</dbReference>
<evidence type="ECO:0000256" key="7">
    <source>
        <dbReference type="ARBA" id="ARBA00023224"/>
    </source>
</evidence>
<feature type="transmembrane region" description="Helical" evidence="8">
    <location>
        <begin position="136"/>
        <end position="154"/>
    </location>
</feature>
<evidence type="ECO:0000256" key="4">
    <source>
        <dbReference type="ARBA" id="ARBA00022989"/>
    </source>
</evidence>
<dbReference type="PANTHER" id="PTHR21143:SF133">
    <property type="entry name" value="GUSTATORY AND PHEROMONE RECEPTOR 32A-RELATED"/>
    <property type="match status" value="1"/>
</dbReference>
<comment type="caution">
    <text evidence="8">Lacks conserved residue(s) required for the propagation of feature annotation.</text>
</comment>
<evidence type="ECO:0000256" key="2">
    <source>
        <dbReference type="ARBA" id="ARBA00022475"/>
    </source>
</evidence>
<dbReference type="Proteomes" id="UP000027135">
    <property type="component" value="Unassembled WGS sequence"/>
</dbReference>
<comment type="function">
    <text evidence="8">Gustatory receptor which mediates acceptance or avoidance behavior, depending on its substrates.</text>
</comment>
<evidence type="ECO:0000313" key="9">
    <source>
        <dbReference type="EMBL" id="KDR19118.1"/>
    </source>
</evidence>
<keyword evidence="10" id="KW-1185">Reference proteome</keyword>
<protein>
    <recommendedName>
        <fullName evidence="8">Gustatory receptor</fullName>
    </recommendedName>
</protein>
<dbReference type="Pfam" id="PF08395">
    <property type="entry name" value="7tm_7"/>
    <property type="match status" value="1"/>
</dbReference>
<organism evidence="9 10">
    <name type="scientific">Zootermopsis nevadensis</name>
    <name type="common">Dampwood termite</name>
    <dbReference type="NCBI Taxonomy" id="136037"/>
    <lineage>
        <taxon>Eukaryota</taxon>
        <taxon>Metazoa</taxon>
        <taxon>Ecdysozoa</taxon>
        <taxon>Arthropoda</taxon>
        <taxon>Hexapoda</taxon>
        <taxon>Insecta</taxon>
        <taxon>Pterygota</taxon>
        <taxon>Neoptera</taxon>
        <taxon>Polyneoptera</taxon>
        <taxon>Dictyoptera</taxon>
        <taxon>Blattodea</taxon>
        <taxon>Blattoidea</taxon>
        <taxon>Termitoidae</taxon>
        <taxon>Termopsidae</taxon>
        <taxon>Zootermopsis</taxon>
    </lineage>
</organism>
<dbReference type="OrthoDB" id="6366728at2759"/>
<keyword evidence="6 8" id="KW-0675">Receptor</keyword>
<reference evidence="9 10" key="1">
    <citation type="journal article" date="2014" name="Nat. Commun.">
        <title>Molecular traces of alternative social organization in a termite genome.</title>
        <authorList>
            <person name="Terrapon N."/>
            <person name="Li C."/>
            <person name="Robertson H.M."/>
            <person name="Ji L."/>
            <person name="Meng X."/>
            <person name="Booth W."/>
            <person name="Chen Z."/>
            <person name="Childers C.P."/>
            <person name="Glastad K.M."/>
            <person name="Gokhale K."/>
            <person name="Gowin J."/>
            <person name="Gronenberg W."/>
            <person name="Hermansen R.A."/>
            <person name="Hu H."/>
            <person name="Hunt B.G."/>
            <person name="Huylmans A.K."/>
            <person name="Khalil S.M."/>
            <person name="Mitchell R.D."/>
            <person name="Munoz-Torres M.C."/>
            <person name="Mustard J.A."/>
            <person name="Pan H."/>
            <person name="Reese J.T."/>
            <person name="Scharf M.E."/>
            <person name="Sun F."/>
            <person name="Vogel H."/>
            <person name="Xiao J."/>
            <person name="Yang W."/>
            <person name="Yang Z."/>
            <person name="Yang Z."/>
            <person name="Zhou J."/>
            <person name="Zhu J."/>
            <person name="Brent C.S."/>
            <person name="Elsik C.G."/>
            <person name="Goodisman M.A."/>
            <person name="Liberles D.A."/>
            <person name="Roe R.M."/>
            <person name="Vargo E.L."/>
            <person name="Vilcinskas A."/>
            <person name="Wang J."/>
            <person name="Bornberg-Bauer E."/>
            <person name="Korb J."/>
            <person name="Zhang G."/>
            <person name="Liebig J."/>
        </authorList>
    </citation>
    <scope>NUCLEOTIDE SEQUENCE [LARGE SCALE GENOMIC DNA]</scope>
    <source>
        <tissue evidence="9">Whole organism</tissue>
    </source>
</reference>
<feature type="transmembrane region" description="Helical" evidence="8">
    <location>
        <begin position="384"/>
        <end position="408"/>
    </location>
</feature>
<dbReference type="GO" id="GO:0007635">
    <property type="term" value="P:chemosensory behavior"/>
    <property type="evidence" value="ECO:0007669"/>
    <property type="project" value="TreeGrafter"/>
</dbReference>
<gene>
    <name evidence="9" type="ORF">L798_07000</name>
</gene>
<feature type="transmembrane region" description="Helical" evidence="8">
    <location>
        <begin position="44"/>
        <end position="66"/>
    </location>
</feature>
<dbReference type="GO" id="GO:0007165">
    <property type="term" value="P:signal transduction"/>
    <property type="evidence" value="ECO:0007669"/>
    <property type="project" value="UniProtKB-KW"/>
</dbReference>
<proteinExistence type="inferred from homology"/>
<dbReference type="InterPro" id="IPR013604">
    <property type="entry name" value="7TM_chemorcpt"/>
</dbReference>
<dbReference type="GO" id="GO:0043025">
    <property type="term" value="C:neuronal cell body"/>
    <property type="evidence" value="ECO:0007669"/>
    <property type="project" value="TreeGrafter"/>
</dbReference>
<keyword evidence="3 8" id="KW-0812">Transmembrane</keyword>
<dbReference type="InParanoid" id="A0A067RFY3"/>
<accession>A0A067RFY3</accession>
<feature type="transmembrane region" description="Helical" evidence="8">
    <location>
        <begin position="86"/>
        <end position="105"/>
    </location>
</feature>
<evidence type="ECO:0000256" key="3">
    <source>
        <dbReference type="ARBA" id="ARBA00022692"/>
    </source>
</evidence>
<keyword evidence="2 8" id="KW-1003">Cell membrane</keyword>
<comment type="similarity">
    <text evidence="8">Belongs to the insect chemoreceptor superfamily. Gustatory receptor (GR) family.</text>
</comment>
<evidence type="ECO:0000256" key="6">
    <source>
        <dbReference type="ARBA" id="ARBA00023170"/>
    </source>
</evidence>
<feature type="transmembrane region" description="Helical" evidence="8">
    <location>
        <begin position="12"/>
        <end position="32"/>
    </location>
</feature>
<dbReference type="AlphaFoldDB" id="A0A067RFY3"/>
<dbReference type="GO" id="GO:0008049">
    <property type="term" value="P:male courtship behavior"/>
    <property type="evidence" value="ECO:0007669"/>
    <property type="project" value="TreeGrafter"/>
</dbReference>
<dbReference type="GO" id="GO:0050909">
    <property type="term" value="P:sensory perception of taste"/>
    <property type="evidence" value="ECO:0007669"/>
    <property type="project" value="InterPro"/>
</dbReference>
<keyword evidence="4 8" id="KW-1133">Transmembrane helix</keyword>
<evidence type="ECO:0000313" key="10">
    <source>
        <dbReference type="Proteomes" id="UP000027135"/>
    </source>
</evidence>
<keyword evidence="5 8" id="KW-0472">Membrane</keyword>
<dbReference type="PANTHER" id="PTHR21143">
    <property type="entry name" value="INVERTEBRATE GUSTATORY RECEPTOR"/>
    <property type="match status" value="1"/>
</dbReference>
<dbReference type="EMBL" id="KK852660">
    <property type="protein sequence ID" value="KDR19118.1"/>
    <property type="molecule type" value="Genomic_DNA"/>
</dbReference>
<dbReference type="OMA" id="VSCEINE"/>
<evidence type="ECO:0000256" key="8">
    <source>
        <dbReference type="RuleBase" id="RU363108"/>
    </source>
</evidence>
<evidence type="ECO:0000256" key="5">
    <source>
        <dbReference type="ARBA" id="ARBA00023136"/>
    </source>
</evidence>
<feature type="transmembrane region" description="Helical" evidence="8">
    <location>
        <begin position="280"/>
        <end position="305"/>
    </location>
</feature>
<comment type="subcellular location">
    <subcellularLocation>
        <location evidence="1 8">Cell membrane</location>
        <topology evidence="1 8">Multi-pass membrane protein</topology>
    </subcellularLocation>
</comment>
<sequence length="409" mass="46752">MTENTAGSGQIYVALKPLTFICALFGLFPCSFGRNRADRTEPTVCVFLNIVCSLVWICLFAVRLCLKLLHLSSDNVTKVRILTEMSVISTHFTSIICLVHLSIVCKNKFIRLLEKVSQADYGLFTLSEEKYVNRRTNFIIITELAVMLLLFISYEISYEIYTAQTRSKREVLDYITQVITLSSYICNTLTVLLINNCVLIVTQRQRHLNKQLTTFISCPNRVNKISYCGHIKPINKRNATTPYVSLIRVETSNHVSGNQEIHSIRILYNQLYDVACIVNYLYGLPLLAMSCWILLDLVLITYVAVTSLDVDFIITNSKDIIFFLIFLKMIIMCQISENEIQSSIILVQKVMLEDDLGYKDCKELLMLSAQLRDMKIKYTACKFFTLNLPYLCSVVGAVVSYVIIMIQIE</sequence>
<evidence type="ECO:0000256" key="1">
    <source>
        <dbReference type="ARBA" id="ARBA00004651"/>
    </source>
</evidence>
<dbReference type="GO" id="GO:0005886">
    <property type="term" value="C:plasma membrane"/>
    <property type="evidence" value="ECO:0007669"/>
    <property type="project" value="UniProtKB-SubCell"/>
</dbReference>